<dbReference type="GO" id="GO:0018996">
    <property type="term" value="P:molting cycle, collagen and cuticulin-based cuticle"/>
    <property type="evidence" value="ECO:0007669"/>
    <property type="project" value="TreeGrafter"/>
</dbReference>
<dbReference type="GO" id="GO:0006897">
    <property type="term" value="P:endocytosis"/>
    <property type="evidence" value="ECO:0007669"/>
    <property type="project" value="TreeGrafter"/>
</dbReference>
<proteinExistence type="predicted"/>
<accession>A0A8L8KXZ6</accession>
<dbReference type="GO" id="GO:0030659">
    <property type="term" value="C:cytoplasmic vesicle membrane"/>
    <property type="evidence" value="ECO:0007669"/>
    <property type="project" value="TreeGrafter"/>
</dbReference>
<dbReference type="Proteomes" id="UP000050761">
    <property type="component" value="Unassembled WGS sequence"/>
</dbReference>
<keyword evidence="1" id="KW-0472">Membrane</keyword>
<organism evidence="2 3">
    <name type="scientific">Heligmosomoides polygyrus</name>
    <name type="common">Parasitic roundworm</name>
    <dbReference type="NCBI Taxonomy" id="6339"/>
    <lineage>
        <taxon>Eukaryota</taxon>
        <taxon>Metazoa</taxon>
        <taxon>Ecdysozoa</taxon>
        <taxon>Nematoda</taxon>
        <taxon>Chromadorea</taxon>
        <taxon>Rhabditida</taxon>
        <taxon>Rhabditina</taxon>
        <taxon>Rhabditomorpha</taxon>
        <taxon>Strongyloidea</taxon>
        <taxon>Heligmosomidae</taxon>
        <taxon>Heligmosomoides</taxon>
    </lineage>
</organism>
<sequence>LERKERKMEKEQALVRRITNDMQIAHYVRQMEMAHSHGKKHRGAFSTGVYRIRSLRFVEAGLRRALWYLGKAVANHKLLFVMLPLIFVSASLIGPLLHRQKMTVSMPFTVIGGYGNDVISNGYSIQRTQRDFNYSNPAFTALNFLDASTYAVLLKTMVSRDTILRKDAVLAYSALKKRLDNFPVGNREFIETCPAECEVEKEMVDKIVKKSPQVALTYPETFVSMSKDSTNLSVETDSDGAISRAQALMLSFKLKDTITTEQNAAWAENFIEQTLSLTGSPADDAPSRLQLVSTLGYLQTQCALSRSKNCSSEHVHNIMSQCEERMKPRAGYPQFDRHRLLRIKLDTSKKLLLYSETDKERECLIVRSTLSEIYTLHHSHCYHSLVTRCLCEQLRLEALCQIRCDRLEPTSPNQNKLAWDEWRDARLISSLQTSSTVEMVLVFCVAFYLIR</sequence>
<name>A0A8L8KXZ6_HELPZ</name>
<reference evidence="3" key="1">
    <citation type="submission" date="2019-09" db="UniProtKB">
        <authorList>
            <consortium name="WormBaseParasite"/>
        </authorList>
    </citation>
    <scope>IDENTIFICATION</scope>
</reference>
<protein>
    <submittedName>
        <fullName evidence="3">ABC transporter domain-containing protein</fullName>
    </submittedName>
</protein>
<keyword evidence="1" id="KW-1133">Transmembrane helix</keyword>
<dbReference type="PANTHER" id="PTHR10796">
    <property type="entry name" value="PATCHED-RELATED"/>
    <property type="match status" value="1"/>
</dbReference>
<dbReference type="InterPro" id="IPR051697">
    <property type="entry name" value="Patched_domain-protein"/>
</dbReference>
<keyword evidence="1" id="KW-0812">Transmembrane</keyword>
<dbReference type="GO" id="GO:0005886">
    <property type="term" value="C:plasma membrane"/>
    <property type="evidence" value="ECO:0007669"/>
    <property type="project" value="TreeGrafter"/>
</dbReference>
<dbReference type="WBParaSite" id="HPBE_0002221601-mRNA-1">
    <property type="protein sequence ID" value="HPBE_0002221601-mRNA-1"/>
    <property type="gene ID" value="HPBE_0002221601"/>
</dbReference>
<evidence type="ECO:0000256" key="1">
    <source>
        <dbReference type="SAM" id="Phobius"/>
    </source>
</evidence>
<dbReference type="AlphaFoldDB" id="A0A8L8KXZ6"/>
<evidence type="ECO:0000313" key="3">
    <source>
        <dbReference type="WBParaSite" id="HPBE_0002221601-mRNA-1"/>
    </source>
</evidence>
<feature type="transmembrane region" description="Helical" evidence="1">
    <location>
        <begin position="78"/>
        <end position="97"/>
    </location>
</feature>
<dbReference type="PANTHER" id="PTHR10796:SF187">
    <property type="entry name" value="SSD DOMAIN-CONTAINING PROTEIN"/>
    <property type="match status" value="1"/>
</dbReference>
<keyword evidence="2" id="KW-1185">Reference proteome</keyword>
<evidence type="ECO:0000313" key="2">
    <source>
        <dbReference type="Proteomes" id="UP000050761"/>
    </source>
</evidence>